<dbReference type="InterPro" id="IPR051121">
    <property type="entry name" value="FAH"/>
</dbReference>
<dbReference type="FunFam" id="3.90.850.10:FF:000002">
    <property type="entry name" value="2-hydroxyhepta-2,4-diene-1,7-dioate isomerase"/>
    <property type="match status" value="1"/>
</dbReference>
<dbReference type="GO" id="GO:0016853">
    <property type="term" value="F:isomerase activity"/>
    <property type="evidence" value="ECO:0007669"/>
    <property type="project" value="UniProtKB-KW"/>
</dbReference>
<dbReference type="InterPro" id="IPR036663">
    <property type="entry name" value="Fumarylacetoacetase_C_sf"/>
</dbReference>
<keyword evidence="2" id="KW-0479">Metal-binding</keyword>
<dbReference type="AlphaFoldDB" id="A0A4Y3TQW1"/>
<keyword evidence="4" id="KW-0413">Isomerase</keyword>
<dbReference type="Gene3D" id="3.90.850.10">
    <property type="entry name" value="Fumarylacetoacetase-like, C-terminal domain"/>
    <property type="match status" value="1"/>
</dbReference>
<dbReference type="GO" id="GO:0046872">
    <property type="term" value="F:metal ion binding"/>
    <property type="evidence" value="ECO:0007669"/>
    <property type="project" value="UniProtKB-KW"/>
</dbReference>
<dbReference type="PANTHER" id="PTHR42796:SF4">
    <property type="entry name" value="FUMARYLACETOACETATE HYDROLASE DOMAIN-CONTAINING PROTEIN 2A"/>
    <property type="match status" value="1"/>
</dbReference>
<proteinExistence type="inferred from homology"/>
<reference evidence="4 5" key="1">
    <citation type="submission" date="2019-06" db="EMBL/GenBank/DDBJ databases">
        <title>Whole genome shotgun sequence of Acetobacter peroxydans NBRC 13755.</title>
        <authorList>
            <person name="Hosoyama A."/>
            <person name="Uohara A."/>
            <person name="Ohji S."/>
            <person name="Ichikawa N."/>
        </authorList>
    </citation>
    <scope>NUCLEOTIDE SEQUENCE [LARGE SCALE GENOMIC DNA]</scope>
    <source>
        <strain evidence="4 5">NBRC 13755</strain>
    </source>
</reference>
<dbReference type="OrthoDB" id="9780293at2"/>
<evidence type="ECO:0000256" key="1">
    <source>
        <dbReference type="ARBA" id="ARBA00010211"/>
    </source>
</evidence>
<dbReference type="PANTHER" id="PTHR42796">
    <property type="entry name" value="FUMARYLACETOACETATE HYDROLASE DOMAIN-CONTAINING PROTEIN 2A-RELATED"/>
    <property type="match status" value="1"/>
</dbReference>
<dbReference type="Proteomes" id="UP000317730">
    <property type="component" value="Unassembled WGS sequence"/>
</dbReference>
<dbReference type="RefSeq" id="WP_141375638.1">
    <property type="nucleotide sequence ID" value="NZ_BAPL01000001.1"/>
</dbReference>
<evidence type="ECO:0000313" key="4">
    <source>
        <dbReference type="EMBL" id="GEB85411.1"/>
    </source>
</evidence>
<accession>A0A4Y3TQW1</accession>
<dbReference type="InterPro" id="IPR011234">
    <property type="entry name" value="Fumarylacetoacetase-like_C"/>
</dbReference>
<dbReference type="GO" id="GO:0019752">
    <property type="term" value="P:carboxylic acid metabolic process"/>
    <property type="evidence" value="ECO:0007669"/>
    <property type="project" value="UniProtKB-ARBA"/>
</dbReference>
<organism evidence="4 5">
    <name type="scientific">Acetobacter peroxydans</name>
    <dbReference type="NCBI Taxonomy" id="104098"/>
    <lineage>
        <taxon>Bacteria</taxon>
        <taxon>Pseudomonadati</taxon>
        <taxon>Pseudomonadota</taxon>
        <taxon>Alphaproteobacteria</taxon>
        <taxon>Acetobacterales</taxon>
        <taxon>Acetobacteraceae</taxon>
        <taxon>Acetobacter</taxon>
    </lineage>
</organism>
<feature type="domain" description="Fumarylacetoacetase-like C-terminal" evidence="3">
    <location>
        <begin position="72"/>
        <end position="277"/>
    </location>
</feature>
<gene>
    <name evidence="4" type="ORF">APE01nite_12080</name>
</gene>
<keyword evidence="5" id="KW-1185">Reference proteome</keyword>
<dbReference type="EMBL" id="BJMV01000005">
    <property type="protein sequence ID" value="GEB85411.1"/>
    <property type="molecule type" value="Genomic_DNA"/>
</dbReference>
<evidence type="ECO:0000313" key="5">
    <source>
        <dbReference type="Proteomes" id="UP000317730"/>
    </source>
</evidence>
<comment type="caution">
    <text evidence="4">The sequence shown here is derived from an EMBL/GenBank/DDBJ whole genome shotgun (WGS) entry which is preliminary data.</text>
</comment>
<evidence type="ECO:0000256" key="2">
    <source>
        <dbReference type="ARBA" id="ARBA00022723"/>
    </source>
</evidence>
<sequence>MKLFRYGPPGEERPGIVDKYGKLRDLSLHISEITAETLADDQLAALQKIDPEQLPELPADIRYAVPVRDIGKFVAIGLNYRDHAEEAGLAIPSEPVVFFKATTSISGANDPIIKPPHSTQLDWELELGVVIGKRTRYVSAEEALDHVCGYCVVNDVSDRGFQFQSSQWDKGKSCDSFGPIGPWLVTRDEIPDPQNLDMWLDVNGERRQVGNSATMIFSVAEIVSYCSRYMTLAPGDVICTGTPPGVSMGMKPRPKWLEIGDEVTLSIAGLGRQHHVVTAYRGLPG</sequence>
<evidence type="ECO:0000259" key="3">
    <source>
        <dbReference type="Pfam" id="PF01557"/>
    </source>
</evidence>
<dbReference type="SUPFAM" id="SSF56529">
    <property type="entry name" value="FAH"/>
    <property type="match status" value="1"/>
</dbReference>
<comment type="similarity">
    <text evidence="1">Belongs to the FAH family.</text>
</comment>
<protein>
    <submittedName>
        <fullName evidence="4">2-hydroxyhepta-2,4-diene-1,7-dioate isomerase</fullName>
    </submittedName>
</protein>
<dbReference type="Pfam" id="PF01557">
    <property type="entry name" value="FAA_hydrolase"/>
    <property type="match status" value="1"/>
</dbReference>
<name>A0A4Y3TQW1_9PROT</name>